<accession>A0ACC2J587</accession>
<organism evidence="1 2">
    <name type="scientific">Nemania bipapillata</name>
    <dbReference type="NCBI Taxonomy" id="110536"/>
    <lineage>
        <taxon>Eukaryota</taxon>
        <taxon>Fungi</taxon>
        <taxon>Dikarya</taxon>
        <taxon>Ascomycota</taxon>
        <taxon>Pezizomycotina</taxon>
        <taxon>Sordariomycetes</taxon>
        <taxon>Xylariomycetidae</taxon>
        <taxon>Xylariales</taxon>
        <taxon>Xylariaceae</taxon>
        <taxon>Nemania</taxon>
    </lineage>
</organism>
<comment type="caution">
    <text evidence="1">The sequence shown here is derived from an EMBL/GenBank/DDBJ whole genome shotgun (WGS) entry which is preliminary data.</text>
</comment>
<keyword evidence="2" id="KW-1185">Reference proteome</keyword>
<evidence type="ECO:0000313" key="2">
    <source>
        <dbReference type="Proteomes" id="UP001153334"/>
    </source>
</evidence>
<evidence type="ECO:0000313" key="1">
    <source>
        <dbReference type="EMBL" id="KAJ8122624.1"/>
    </source>
</evidence>
<dbReference type="Proteomes" id="UP001153334">
    <property type="component" value="Unassembled WGS sequence"/>
</dbReference>
<reference evidence="1" key="1">
    <citation type="submission" date="2022-11" db="EMBL/GenBank/DDBJ databases">
        <title>Genome Sequence of Nemania bipapillata.</title>
        <authorList>
            <person name="Buettner E."/>
        </authorList>
    </citation>
    <scope>NUCLEOTIDE SEQUENCE</scope>
    <source>
        <strain evidence="1">CP14</strain>
    </source>
</reference>
<dbReference type="EMBL" id="JAPESX010000199">
    <property type="protein sequence ID" value="KAJ8122624.1"/>
    <property type="molecule type" value="Genomic_DNA"/>
</dbReference>
<gene>
    <name evidence="1" type="ORF">ONZ43_g1224</name>
</gene>
<proteinExistence type="predicted"/>
<protein>
    <submittedName>
        <fullName evidence="1">Uncharacterized protein</fullName>
    </submittedName>
</protein>
<sequence length="312" mass="35834">MEADRMQDLILWAERKGVQIYGITPARIPTRGVGIIATRELETGQQIMKIPATAIHSLHSIPPNISAQLPPDIPLHGLLAAELALKTPSTDAPWIRVLPTHADFATSVPFMWPEELHKHLPIVAYRILERQQDKFQREWHSVSRAFPHLDRSEYMYYWFIINTRTFFYESPEMEQYNWEDKLCLLPAADSFNHATDGYRKYQVGEELFISYGEHSNDFLLVEYGFTAPENPFDEIGLDEVIMPKLGRAQQDALAQQGLLGDFTFHAYTGPCIRTRAAITQIQKQKRQSFGNLVNFELGKRHTATFSFKDGPR</sequence>
<name>A0ACC2J587_9PEZI</name>